<dbReference type="CDD" id="cd14008">
    <property type="entry name" value="STKc_LKB1_CaMKK"/>
    <property type="match status" value="1"/>
</dbReference>
<dbReference type="FunFam" id="1.10.510.10:FF:000571">
    <property type="entry name" value="Maternal embryonic leucine zipper kinase"/>
    <property type="match status" value="1"/>
</dbReference>
<keyword evidence="4" id="KW-0418">Kinase</keyword>
<dbReference type="PROSITE" id="PS00108">
    <property type="entry name" value="PROTEIN_KINASE_ST"/>
    <property type="match status" value="1"/>
</dbReference>
<evidence type="ECO:0000256" key="5">
    <source>
        <dbReference type="SAM" id="MobiDB-lite"/>
    </source>
</evidence>
<dbReference type="RefSeq" id="XP_058347541.1">
    <property type="nucleotide sequence ID" value="XM_058481684.1"/>
</dbReference>
<reference evidence="7 8" key="1">
    <citation type="submission" date="2023-03" db="EMBL/GenBank/DDBJ databases">
        <title>Genome sequence of Lichtheimia ornata CBS 291.66.</title>
        <authorList>
            <person name="Mohabir J.T."/>
            <person name="Shea T.P."/>
            <person name="Kurbessoian T."/>
            <person name="Berby B."/>
            <person name="Fontaine J."/>
            <person name="Livny J."/>
            <person name="Gnirke A."/>
            <person name="Stajich J.E."/>
            <person name="Cuomo C.A."/>
        </authorList>
    </citation>
    <scope>NUCLEOTIDE SEQUENCE [LARGE SCALE GENOMIC DNA]</scope>
    <source>
        <strain evidence="7">CBS 291.66</strain>
    </source>
</reference>
<dbReference type="GO" id="GO:0035556">
    <property type="term" value="P:intracellular signal transduction"/>
    <property type="evidence" value="ECO:0007669"/>
    <property type="project" value="TreeGrafter"/>
</dbReference>
<keyword evidence="1 3" id="KW-0547">Nucleotide-binding</keyword>
<dbReference type="Proteomes" id="UP001234581">
    <property type="component" value="Unassembled WGS sequence"/>
</dbReference>
<dbReference type="AlphaFoldDB" id="A0AAD7VAW2"/>
<name>A0AAD7VAW2_9FUNG</name>
<dbReference type="InterPro" id="IPR000719">
    <property type="entry name" value="Prot_kinase_dom"/>
</dbReference>
<dbReference type="InterPro" id="IPR011009">
    <property type="entry name" value="Kinase-like_dom_sf"/>
</dbReference>
<dbReference type="PROSITE" id="PS50011">
    <property type="entry name" value="PROTEIN_KINASE_DOM"/>
    <property type="match status" value="1"/>
</dbReference>
<dbReference type="InterPro" id="IPR008271">
    <property type="entry name" value="Ser/Thr_kinase_AS"/>
</dbReference>
<dbReference type="EMBL" id="JARTCD010000004">
    <property type="protein sequence ID" value="KAJ8662628.1"/>
    <property type="molecule type" value="Genomic_DNA"/>
</dbReference>
<proteinExistence type="inferred from homology"/>
<accession>A0AAD7VAW2</accession>
<dbReference type="PROSITE" id="PS00107">
    <property type="entry name" value="PROTEIN_KINASE_ATP"/>
    <property type="match status" value="1"/>
</dbReference>
<feature type="domain" description="Protein kinase" evidence="6">
    <location>
        <begin position="47"/>
        <end position="356"/>
    </location>
</feature>
<comment type="similarity">
    <text evidence="4">Belongs to the protein kinase superfamily.</text>
</comment>
<dbReference type="SMART" id="SM00220">
    <property type="entry name" value="S_TKc"/>
    <property type="match status" value="1"/>
</dbReference>
<keyword evidence="4" id="KW-0723">Serine/threonine-protein kinase</keyword>
<dbReference type="GO" id="GO:0004674">
    <property type="term" value="F:protein serine/threonine kinase activity"/>
    <property type="evidence" value="ECO:0007669"/>
    <property type="project" value="UniProtKB-KW"/>
</dbReference>
<evidence type="ECO:0000313" key="7">
    <source>
        <dbReference type="EMBL" id="KAJ8662628.1"/>
    </source>
</evidence>
<dbReference type="Pfam" id="PF00069">
    <property type="entry name" value="Pkinase"/>
    <property type="match status" value="1"/>
</dbReference>
<evidence type="ECO:0000256" key="2">
    <source>
        <dbReference type="ARBA" id="ARBA00022840"/>
    </source>
</evidence>
<feature type="region of interest" description="Disordered" evidence="5">
    <location>
        <begin position="1"/>
        <end position="32"/>
    </location>
</feature>
<gene>
    <name evidence="7" type="ORF">O0I10_001590</name>
</gene>
<dbReference type="InterPro" id="IPR017441">
    <property type="entry name" value="Protein_kinase_ATP_BS"/>
</dbReference>
<sequence length="360" mass="40763">MTRWFPRPWKTYSETRKGDNNNNNNKKKRHHRSLSDIIHNAQYVHHYRIDGEIGYGANAVVHSAMDKINKTPVAIKELSKSRLRRMQYNDLMRFAGPRARAGALTSTASSSQDNLVLQNKRRRIMEDSTPPIDEVDILKSINHNNIIRLLDVVDDADSDSVFLVMELAKRGPVMQLDTKHTADPLPEAKCRDYFAQLVDAVDYLHSQGIVHRDIKPENLLLSDNDKLKLADFGSAKRVDQKGVVAVSTRSISGGTPAFMAPELLSRGRSPKPLNPIPPTAADIWAMGVTLYCFCYGRLPFARESLVDLYEDIRYTSISTKHPSNADDDLIDLLNGMLCKDPCKRITMNEIKIHPWMLKNT</sequence>
<dbReference type="Gene3D" id="3.30.200.20">
    <property type="entry name" value="Phosphorylase Kinase, domain 1"/>
    <property type="match status" value="1"/>
</dbReference>
<dbReference type="PANTHER" id="PTHR24346:SF77">
    <property type="entry name" value="SERINE THREONINE PROTEIN KINASE"/>
    <property type="match status" value="1"/>
</dbReference>
<dbReference type="GO" id="GO:0005737">
    <property type="term" value="C:cytoplasm"/>
    <property type="evidence" value="ECO:0007669"/>
    <property type="project" value="TreeGrafter"/>
</dbReference>
<evidence type="ECO:0000259" key="6">
    <source>
        <dbReference type="PROSITE" id="PS50011"/>
    </source>
</evidence>
<keyword evidence="4" id="KW-0808">Transferase</keyword>
<organism evidence="7 8">
    <name type="scientific">Lichtheimia ornata</name>
    <dbReference type="NCBI Taxonomy" id="688661"/>
    <lineage>
        <taxon>Eukaryota</taxon>
        <taxon>Fungi</taxon>
        <taxon>Fungi incertae sedis</taxon>
        <taxon>Mucoromycota</taxon>
        <taxon>Mucoromycotina</taxon>
        <taxon>Mucoromycetes</taxon>
        <taxon>Mucorales</taxon>
        <taxon>Lichtheimiaceae</taxon>
        <taxon>Lichtheimia</taxon>
    </lineage>
</organism>
<evidence type="ECO:0000256" key="1">
    <source>
        <dbReference type="ARBA" id="ARBA00022741"/>
    </source>
</evidence>
<keyword evidence="2 3" id="KW-0067">ATP-binding</keyword>
<dbReference type="GO" id="GO:0005524">
    <property type="term" value="F:ATP binding"/>
    <property type="evidence" value="ECO:0007669"/>
    <property type="project" value="UniProtKB-UniRule"/>
</dbReference>
<keyword evidence="8" id="KW-1185">Reference proteome</keyword>
<evidence type="ECO:0000313" key="8">
    <source>
        <dbReference type="Proteomes" id="UP001234581"/>
    </source>
</evidence>
<evidence type="ECO:0000256" key="3">
    <source>
        <dbReference type="PROSITE-ProRule" id="PRU10141"/>
    </source>
</evidence>
<protein>
    <recommendedName>
        <fullName evidence="6">Protein kinase domain-containing protein</fullName>
    </recommendedName>
</protein>
<dbReference type="SUPFAM" id="SSF56112">
    <property type="entry name" value="Protein kinase-like (PK-like)"/>
    <property type="match status" value="1"/>
</dbReference>
<dbReference type="GeneID" id="83209008"/>
<dbReference type="PANTHER" id="PTHR24346">
    <property type="entry name" value="MAP/MICROTUBULE AFFINITY-REGULATING KINASE"/>
    <property type="match status" value="1"/>
</dbReference>
<comment type="caution">
    <text evidence="7">The sequence shown here is derived from an EMBL/GenBank/DDBJ whole genome shotgun (WGS) entry which is preliminary data.</text>
</comment>
<feature type="binding site" evidence="3">
    <location>
        <position position="76"/>
    </location>
    <ligand>
        <name>ATP</name>
        <dbReference type="ChEBI" id="CHEBI:30616"/>
    </ligand>
</feature>
<dbReference type="Gene3D" id="1.10.510.10">
    <property type="entry name" value="Transferase(Phosphotransferase) domain 1"/>
    <property type="match status" value="1"/>
</dbReference>
<evidence type="ECO:0000256" key="4">
    <source>
        <dbReference type="RuleBase" id="RU000304"/>
    </source>
</evidence>